<keyword evidence="3" id="KW-1185">Reference proteome</keyword>
<dbReference type="InterPro" id="IPR033470">
    <property type="entry name" value="FakA-like_C"/>
</dbReference>
<dbReference type="GO" id="GO:0006071">
    <property type="term" value="P:glycerol metabolic process"/>
    <property type="evidence" value="ECO:0007669"/>
    <property type="project" value="InterPro"/>
</dbReference>
<evidence type="ECO:0000259" key="1">
    <source>
        <dbReference type="PROSITE" id="PS51480"/>
    </source>
</evidence>
<dbReference type="GO" id="GO:0004371">
    <property type="term" value="F:glycerone kinase activity"/>
    <property type="evidence" value="ECO:0007669"/>
    <property type="project" value="InterPro"/>
</dbReference>
<dbReference type="PROSITE" id="PS51480">
    <property type="entry name" value="DHAL"/>
    <property type="match status" value="1"/>
</dbReference>
<feature type="domain" description="DhaL" evidence="1">
    <location>
        <begin position="9"/>
        <end position="203"/>
    </location>
</feature>
<organism evidence="2 3">
    <name type="scientific">Thermoactinomyces intermedius</name>
    <dbReference type="NCBI Taxonomy" id="2024"/>
    <lineage>
        <taxon>Bacteria</taxon>
        <taxon>Bacillati</taxon>
        <taxon>Bacillota</taxon>
        <taxon>Bacilli</taxon>
        <taxon>Bacillales</taxon>
        <taxon>Thermoactinomycetaceae</taxon>
        <taxon>Thermoactinomyces</taxon>
    </lineage>
</organism>
<dbReference type="Pfam" id="PF02734">
    <property type="entry name" value="Dak2"/>
    <property type="match status" value="1"/>
</dbReference>
<dbReference type="NCBIfam" id="TIGR03599">
    <property type="entry name" value="YloV"/>
    <property type="match status" value="1"/>
</dbReference>
<dbReference type="AlphaFoldDB" id="A0A8I1ADW9"/>
<dbReference type="InterPro" id="IPR004007">
    <property type="entry name" value="DhaL_dom"/>
</dbReference>
<dbReference type="Gene3D" id="1.25.40.340">
    <property type="match status" value="1"/>
</dbReference>
<dbReference type="RefSeq" id="WP_181730781.1">
    <property type="nucleotide sequence ID" value="NZ_JACEIR010000001.1"/>
</dbReference>
<dbReference type="SUPFAM" id="SSF101473">
    <property type="entry name" value="DhaL-like"/>
    <property type="match status" value="1"/>
</dbReference>
<dbReference type="Proteomes" id="UP000633619">
    <property type="component" value="Unassembled WGS sequence"/>
</dbReference>
<sequence length="560" mass="60768">MTKQQIHTSQFLQMMRAGAKTLNKNAEKVNALNVFPVPDGDTGTNMSLTISSGVKEMEKASATAGTVGELAQALAKGLLMGARGNSGVILSQLFRGFSKAVADKVFISSHQLADAFQQGVDTAYKAVIKPVEGTILTVAREAAEAGKKQALATDDPAVVMNTVLTEAKKALSKTPEFLPVLKQAGVVDAGGQGLVYIYEGMLAALRGEEDDASEALPDDLSSISDLAHESAQSKLDPADIQFGYCTEFMINLMTDRRETESFEEAEFRRALGQFGDSILVVSDDELVKVHIHAEYPGDVLNFAMKFGDLKKIKIENMREQYDDVVNKTPAPKTKTEEKPAEKNPYGIVAVASGKGIADIFRSMGADVVIEGGQTMNPSTEDLVRAVEQLHAEHVIILPNNKNIILTAEQVGEVVDQPVHVLPTRTIPQGMAALLSFDATVSPEENKENMTEAFQEVKSGEITVAVRDSQVDGHQIEQGNYLGILEGKIEVVDEDLKQASLALLADMIDEDTDIVTVFYGEALEEAEAQDLVQDLEEQYPDVEIELYDGGQPVYYYLFAVE</sequence>
<dbReference type="PANTHER" id="PTHR33434">
    <property type="entry name" value="DEGV DOMAIN-CONTAINING PROTEIN DR_1986-RELATED"/>
    <property type="match status" value="1"/>
</dbReference>
<evidence type="ECO:0000313" key="2">
    <source>
        <dbReference type="EMBL" id="MBH8594273.1"/>
    </source>
</evidence>
<dbReference type="EMBL" id="JAECVW010000001">
    <property type="protein sequence ID" value="MBH8594273.1"/>
    <property type="molecule type" value="Genomic_DNA"/>
</dbReference>
<dbReference type="SMART" id="SM01120">
    <property type="entry name" value="Dak2"/>
    <property type="match status" value="1"/>
</dbReference>
<dbReference type="PANTHER" id="PTHR33434:SF4">
    <property type="entry name" value="PHOSPHATASE PROTEIN"/>
    <property type="match status" value="1"/>
</dbReference>
<protein>
    <submittedName>
        <fullName evidence="2">DAK2 domain-containing protein</fullName>
    </submittedName>
</protein>
<name>A0A8I1ADW9_THEIN</name>
<dbReference type="InterPro" id="IPR048394">
    <property type="entry name" value="FakA-like_M"/>
</dbReference>
<accession>A0A8I1ADW9</accession>
<evidence type="ECO:0000313" key="3">
    <source>
        <dbReference type="Proteomes" id="UP000633619"/>
    </source>
</evidence>
<dbReference type="InterPro" id="IPR019986">
    <property type="entry name" value="YloV-like"/>
</dbReference>
<gene>
    <name evidence="2" type="ORF">I8U20_02910</name>
</gene>
<reference evidence="2 3" key="1">
    <citation type="submission" date="2020-12" db="EMBL/GenBank/DDBJ databases">
        <title>WGS of Thermoactinomyces spp.</title>
        <authorList>
            <person name="Cheng K."/>
        </authorList>
    </citation>
    <scope>NUCLEOTIDE SEQUENCE [LARGE SCALE GENOMIC DNA]</scope>
    <source>
        <strain evidence="3">CICC 10671\DSM 43846</strain>
    </source>
</reference>
<dbReference type="InterPro" id="IPR050270">
    <property type="entry name" value="DegV_domain_contain"/>
</dbReference>
<proteinExistence type="predicted"/>
<comment type="caution">
    <text evidence="2">The sequence shown here is derived from an EMBL/GenBank/DDBJ whole genome shotgun (WGS) entry which is preliminary data.</text>
</comment>
<dbReference type="SMART" id="SM01121">
    <property type="entry name" value="Dak1_2"/>
    <property type="match status" value="1"/>
</dbReference>
<dbReference type="InterPro" id="IPR036117">
    <property type="entry name" value="DhaL_dom_sf"/>
</dbReference>
<dbReference type="Pfam" id="PF21645">
    <property type="entry name" value="FakA-like_M"/>
    <property type="match status" value="1"/>
</dbReference>
<dbReference type="Pfam" id="PF13684">
    <property type="entry name" value="FakA-like_C"/>
    <property type="match status" value="1"/>
</dbReference>